<dbReference type="Proteomes" id="UP000001449">
    <property type="component" value="Unassembled WGS sequence"/>
</dbReference>
<dbReference type="InterPro" id="IPR003617">
    <property type="entry name" value="TFIIS/CRSP70_N_sub"/>
</dbReference>
<dbReference type="GeneID" id="7446072"/>
<dbReference type="KEGG" id="tps:THAPSDRAFT_bd935"/>
<feature type="region of interest" description="Disordered" evidence="4">
    <location>
        <begin position="435"/>
        <end position="496"/>
    </location>
</feature>
<proteinExistence type="predicted"/>
<organism evidence="6 7">
    <name type="scientific">Thalassiosira pseudonana</name>
    <name type="common">Marine diatom</name>
    <name type="synonym">Cyclotella nana</name>
    <dbReference type="NCBI Taxonomy" id="35128"/>
    <lineage>
        <taxon>Eukaryota</taxon>
        <taxon>Sar</taxon>
        <taxon>Stramenopiles</taxon>
        <taxon>Ochrophyta</taxon>
        <taxon>Bacillariophyta</taxon>
        <taxon>Coscinodiscophyceae</taxon>
        <taxon>Thalassiosirophycidae</taxon>
        <taxon>Thalassiosirales</taxon>
        <taxon>Thalassiosiraceae</taxon>
        <taxon>Thalassiosira</taxon>
    </lineage>
</organism>
<evidence type="ECO:0000259" key="5">
    <source>
        <dbReference type="PROSITE" id="PS51319"/>
    </source>
</evidence>
<feature type="compositionally biased region" description="Polar residues" evidence="4">
    <location>
        <begin position="480"/>
        <end position="496"/>
    </location>
</feature>
<evidence type="ECO:0000256" key="1">
    <source>
        <dbReference type="ARBA" id="ARBA00004123"/>
    </source>
</evidence>
<gene>
    <name evidence="6" type="ORF">THAPSDRAFT_bd935</name>
</gene>
<feature type="compositionally biased region" description="Pro residues" evidence="4">
    <location>
        <begin position="796"/>
        <end position="811"/>
    </location>
</feature>
<dbReference type="Pfam" id="PF08711">
    <property type="entry name" value="Med26"/>
    <property type="match status" value="1"/>
</dbReference>
<dbReference type="InterPro" id="IPR039717">
    <property type="entry name" value="Hgh1"/>
</dbReference>
<feature type="compositionally biased region" description="Low complexity" evidence="4">
    <location>
        <begin position="452"/>
        <end position="461"/>
    </location>
</feature>
<dbReference type="HOGENOM" id="CLU_289606_0_0_1"/>
<dbReference type="PANTHER" id="PTHR13387">
    <property type="entry name" value="PROTEIN HGH1 HOMOLOG"/>
    <property type="match status" value="1"/>
</dbReference>
<protein>
    <recommendedName>
        <fullName evidence="5">TFIIS N-terminal domain-containing protein</fullName>
    </recommendedName>
</protein>
<evidence type="ECO:0000256" key="4">
    <source>
        <dbReference type="SAM" id="MobiDB-lite"/>
    </source>
</evidence>
<dbReference type="RefSeq" id="XP_002297475.1">
    <property type="nucleotide sequence ID" value="XM_002297439.1"/>
</dbReference>
<reference evidence="6 7" key="1">
    <citation type="journal article" date="2004" name="Science">
        <title>The genome of the diatom Thalassiosira pseudonana: ecology, evolution, and metabolism.</title>
        <authorList>
            <person name="Armbrust E.V."/>
            <person name="Berges J.A."/>
            <person name="Bowler C."/>
            <person name="Green B.R."/>
            <person name="Martinez D."/>
            <person name="Putnam N.H."/>
            <person name="Zhou S."/>
            <person name="Allen A.E."/>
            <person name="Apt K.E."/>
            <person name="Bechner M."/>
            <person name="Brzezinski M.A."/>
            <person name="Chaal B.K."/>
            <person name="Chiovitti A."/>
            <person name="Davis A.K."/>
            <person name="Demarest M.S."/>
            <person name="Detter J.C."/>
            <person name="Glavina T."/>
            <person name="Goodstein D."/>
            <person name="Hadi M.Z."/>
            <person name="Hellsten U."/>
            <person name="Hildebrand M."/>
            <person name="Jenkins B.D."/>
            <person name="Jurka J."/>
            <person name="Kapitonov V.V."/>
            <person name="Kroger N."/>
            <person name="Lau W.W."/>
            <person name="Lane T.W."/>
            <person name="Larimer F.W."/>
            <person name="Lippmeier J.C."/>
            <person name="Lucas S."/>
            <person name="Medina M."/>
            <person name="Montsant A."/>
            <person name="Obornik M."/>
            <person name="Parker M.S."/>
            <person name="Palenik B."/>
            <person name="Pazour G.J."/>
            <person name="Richardson P.M."/>
            <person name="Rynearson T.A."/>
            <person name="Saito M.A."/>
            <person name="Schwartz D.C."/>
            <person name="Thamatrakoln K."/>
            <person name="Valentin K."/>
            <person name="Vardi A."/>
            <person name="Wilkerson F.P."/>
            <person name="Rokhsar D.S."/>
        </authorList>
    </citation>
    <scope>NUCLEOTIDE SEQUENCE [LARGE SCALE GENOMIC DNA]</scope>
    <source>
        <strain evidence="6 7">CCMP1335</strain>
    </source>
</reference>
<evidence type="ECO:0000313" key="7">
    <source>
        <dbReference type="Proteomes" id="UP000001449"/>
    </source>
</evidence>
<dbReference type="PROSITE" id="PS51319">
    <property type="entry name" value="TFIIS_N"/>
    <property type="match status" value="1"/>
</dbReference>
<feature type="region of interest" description="Disordered" evidence="4">
    <location>
        <begin position="172"/>
        <end position="205"/>
    </location>
</feature>
<feature type="region of interest" description="Disordered" evidence="4">
    <location>
        <begin position="106"/>
        <end position="146"/>
    </location>
</feature>
<name>B8LEL4_THAPS</name>
<reference evidence="6 7" key="2">
    <citation type="journal article" date="2008" name="Nature">
        <title>The Phaeodactylum genome reveals the evolutionary history of diatom genomes.</title>
        <authorList>
            <person name="Bowler C."/>
            <person name="Allen A.E."/>
            <person name="Badger J.H."/>
            <person name="Grimwood J."/>
            <person name="Jabbari K."/>
            <person name="Kuo A."/>
            <person name="Maheswari U."/>
            <person name="Martens C."/>
            <person name="Maumus F."/>
            <person name="Otillar R.P."/>
            <person name="Rayko E."/>
            <person name="Salamov A."/>
            <person name="Vandepoele K."/>
            <person name="Beszteri B."/>
            <person name="Gruber A."/>
            <person name="Heijde M."/>
            <person name="Katinka M."/>
            <person name="Mock T."/>
            <person name="Valentin K."/>
            <person name="Verret F."/>
            <person name="Berges J.A."/>
            <person name="Brownlee C."/>
            <person name="Cadoret J.P."/>
            <person name="Chiovitti A."/>
            <person name="Choi C.J."/>
            <person name="Coesel S."/>
            <person name="De Martino A."/>
            <person name="Detter J.C."/>
            <person name="Durkin C."/>
            <person name="Falciatore A."/>
            <person name="Fournet J."/>
            <person name="Haruta M."/>
            <person name="Huysman M.J."/>
            <person name="Jenkins B.D."/>
            <person name="Jiroutova K."/>
            <person name="Jorgensen R.E."/>
            <person name="Joubert Y."/>
            <person name="Kaplan A."/>
            <person name="Kroger N."/>
            <person name="Kroth P.G."/>
            <person name="La Roche J."/>
            <person name="Lindquist E."/>
            <person name="Lommer M."/>
            <person name="Martin-Jezequel V."/>
            <person name="Lopez P.J."/>
            <person name="Lucas S."/>
            <person name="Mangogna M."/>
            <person name="McGinnis K."/>
            <person name="Medlin L.K."/>
            <person name="Montsant A."/>
            <person name="Oudot-Le Secq M.P."/>
            <person name="Napoli C."/>
            <person name="Obornik M."/>
            <person name="Parker M.S."/>
            <person name="Petit J.L."/>
            <person name="Porcel B.M."/>
            <person name="Poulsen N."/>
            <person name="Robison M."/>
            <person name="Rychlewski L."/>
            <person name="Rynearson T.A."/>
            <person name="Schmutz J."/>
            <person name="Shapiro H."/>
            <person name="Siaut M."/>
            <person name="Stanley M."/>
            <person name="Sussman M.R."/>
            <person name="Taylor A.R."/>
            <person name="Vardi A."/>
            <person name="von Dassow P."/>
            <person name="Vyverman W."/>
            <person name="Willis A."/>
            <person name="Wyrwicz L.S."/>
            <person name="Rokhsar D.S."/>
            <person name="Weissenbach J."/>
            <person name="Armbrust E.V."/>
            <person name="Green B.R."/>
            <person name="Van de Peer Y."/>
            <person name="Grigoriev I.V."/>
        </authorList>
    </citation>
    <scope>NUCLEOTIDE SEQUENCE [LARGE SCALE GENOMIC DNA]</scope>
    <source>
        <strain evidence="6 7">CCMP1335</strain>
    </source>
</reference>
<evidence type="ECO:0000256" key="3">
    <source>
        <dbReference type="PROSITE-ProRule" id="PRU00649"/>
    </source>
</evidence>
<evidence type="ECO:0000313" key="6">
    <source>
        <dbReference type="EMBL" id="EED86214.1"/>
    </source>
</evidence>
<comment type="subcellular location">
    <subcellularLocation>
        <location evidence="1 3">Nucleus</location>
    </subcellularLocation>
</comment>
<dbReference type="CDD" id="cd00105">
    <property type="entry name" value="KH-I"/>
    <property type="match status" value="1"/>
</dbReference>
<keyword evidence="2 3" id="KW-0539">Nucleus</keyword>
<feature type="compositionally biased region" description="Polar residues" evidence="4">
    <location>
        <begin position="537"/>
        <end position="546"/>
    </location>
</feature>
<feature type="compositionally biased region" description="Acidic residues" evidence="4">
    <location>
        <begin position="177"/>
        <end position="190"/>
    </location>
</feature>
<dbReference type="EMBL" id="DS999444">
    <property type="protein sequence ID" value="EED86214.1"/>
    <property type="molecule type" value="Genomic_DNA"/>
</dbReference>
<feature type="compositionally biased region" description="Basic and acidic residues" evidence="4">
    <location>
        <begin position="191"/>
        <end position="205"/>
    </location>
</feature>
<dbReference type="InterPro" id="IPR035441">
    <property type="entry name" value="TFIIS/LEDGF_dom_sf"/>
</dbReference>
<feature type="region of interest" description="Disordered" evidence="4">
    <location>
        <begin position="764"/>
        <end position="817"/>
    </location>
</feature>
<evidence type="ECO:0000256" key="2">
    <source>
        <dbReference type="ARBA" id="ARBA00023242"/>
    </source>
</evidence>
<dbReference type="InterPro" id="IPR017923">
    <property type="entry name" value="TFIIS_N"/>
</dbReference>
<dbReference type="CDD" id="cd00183">
    <property type="entry name" value="TFIIS_I"/>
    <property type="match status" value="1"/>
</dbReference>
<dbReference type="GO" id="GO:0005634">
    <property type="term" value="C:nucleus"/>
    <property type="evidence" value="ECO:0007669"/>
    <property type="project" value="UniProtKB-SubCell"/>
</dbReference>
<feature type="region of interest" description="Disordered" evidence="4">
    <location>
        <begin position="524"/>
        <end position="546"/>
    </location>
</feature>
<feature type="compositionally biased region" description="Low complexity" evidence="4">
    <location>
        <begin position="786"/>
        <end position="795"/>
    </location>
</feature>
<dbReference type="Gene3D" id="1.20.930.10">
    <property type="entry name" value="Conserved domain common to transcription factors TFIIS, elongin A, CRSP70"/>
    <property type="match status" value="1"/>
</dbReference>
<feature type="compositionally biased region" description="Acidic residues" evidence="4">
    <location>
        <begin position="775"/>
        <end position="785"/>
    </location>
</feature>
<dbReference type="SMART" id="SM00509">
    <property type="entry name" value="TFS2N"/>
    <property type="match status" value="1"/>
</dbReference>
<dbReference type="SUPFAM" id="SSF47676">
    <property type="entry name" value="Conserved domain common to transcription factors TFIIS, elongin A, CRSP70"/>
    <property type="match status" value="1"/>
</dbReference>
<dbReference type="InParanoid" id="B8LEL4"/>
<feature type="domain" description="TFIIS N-terminal" evidence="5">
    <location>
        <begin position="279"/>
        <end position="355"/>
    </location>
</feature>
<keyword evidence="7" id="KW-1185">Reference proteome</keyword>
<sequence length="1059" mass="117812">MKLDPNQVEEMGLPFQEGCAIWYHFELSSYDDFDVDVDVDHHVDHDGEAAVVVETAADDADGTTPSNSANANVDMSTSLAQYALREAEMALYKKWGALLGVPPPPSLSGIGHHSNDRSGNDNIGGNEEKRAKQSFNNKPRRVTGPFRQGRIVKVHLDMSDMSISYEVVPIVSRVDKDDDEEDDEEEEKDAEGEKEKQDGGASKKEQATIMLSSDEMYCGNSCPVYIYPSGTDISTFKTDEENKSLLLRGEVLLCRLIPSSEDHHHHHLKQTNSNKRKDTVLQDVLNIKENLMKQPTTDETFDLLEDLDDISMSADILAKTQIAMAVAQLRRHKETTISGLAKTLVQKWKKAVNDDTGGGEQQPFQNTADREKGTAIQMRQCSVLYTVLVHGEEEGGAFHIERDVAKERIRCRYVEQKDLVPNVKKVVPETSTAIAASGASSVPVDRERVDGSASSHHSLSSNDGDHQPVALPPPSPLIIPQNNLSSPNGASNSMLLTNHEDPFSRANTNAATFSSIRSNVETGGSHFFNDNSHEVSSHQNSGSKRNYSGEAGSVGYYFNQPCLNQIGNMSNCTIEIRHENDKPDVYIASNSRGRNATKCVLKAKLQFEAIMLELIDNDGSMGRLIYDMALPCSALHHRLDGSTSVKHRDPFSPSNKLVYMNIVELPYKQTKSGKDFHAAFLIDKNTGILGHCEPCTVKICMDRFNIPVEYGDPYVFICGRHADEVDRAVRIVKESIAKECRDFEELTVDDPLLEISAGATILQHQSSPSRKLDDMDISEEKEEEGGAASASLLSAVPPPPRNSIPSPPPPCDDNHRPLSDNDNLCRVHFPPWLVYDSASKDRLFLFLTRKPNHLNNIGLRSHCTLEIKKWEGSGQQYDAVFVVIKAKQGVIGDSVHSIQAAKEQLEDLLLEYIDFDGSMGRLFYDVAFLCKSMHSHVTKEKSIQQRNPFNVTRATEYINVVELPFSTEQSGEPKNYHGAYLTSSRFGTLSQMKRETGCTIKICGDDFRVPLRYCAPYVFIFGGHANAVDRAVEIIKVAIRNHMKDCKCTLKEENTRHRI</sequence>
<accession>B8LEL4</accession>
<dbReference type="PaxDb" id="35128-Thapsdraft935"/>
<dbReference type="PANTHER" id="PTHR13387:SF9">
    <property type="entry name" value="PROTEIN HGH1 HOMOLOG"/>
    <property type="match status" value="1"/>
</dbReference>
<dbReference type="AlphaFoldDB" id="B8LEL4"/>